<gene>
    <name evidence="11" type="ORF">ACFQ63_07765</name>
</gene>
<feature type="transmembrane region" description="Helical" evidence="8">
    <location>
        <begin position="43"/>
        <end position="64"/>
    </location>
</feature>
<feature type="transmembrane region" description="Helical" evidence="8">
    <location>
        <begin position="351"/>
        <end position="374"/>
    </location>
</feature>
<evidence type="ECO:0000256" key="3">
    <source>
        <dbReference type="ARBA" id="ARBA00022692"/>
    </source>
</evidence>
<dbReference type="Pfam" id="PF12704">
    <property type="entry name" value="MacB_PCD"/>
    <property type="match status" value="1"/>
</dbReference>
<dbReference type="EMBL" id="JBHTRV010000004">
    <property type="protein sequence ID" value="MFE5979592.1"/>
    <property type="molecule type" value="Genomic_DNA"/>
</dbReference>
<evidence type="ECO:0000259" key="9">
    <source>
        <dbReference type="Pfam" id="PF02687"/>
    </source>
</evidence>
<dbReference type="Pfam" id="PF02687">
    <property type="entry name" value="FtsX"/>
    <property type="match status" value="1"/>
</dbReference>
<accession>A0ABW6IPQ3</accession>
<dbReference type="InterPro" id="IPR050250">
    <property type="entry name" value="Macrolide_Exporter_MacB"/>
</dbReference>
<feature type="region of interest" description="Disordered" evidence="7">
    <location>
        <begin position="1"/>
        <end position="21"/>
    </location>
</feature>
<evidence type="ECO:0000256" key="1">
    <source>
        <dbReference type="ARBA" id="ARBA00004651"/>
    </source>
</evidence>
<feature type="compositionally biased region" description="Basic residues" evidence="7">
    <location>
        <begin position="1"/>
        <end position="13"/>
    </location>
</feature>
<dbReference type="PANTHER" id="PTHR30572">
    <property type="entry name" value="MEMBRANE COMPONENT OF TRANSPORTER-RELATED"/>
    <property type="match status" value="1"/>
</dbReference>
<reference evidence="11 12" key="1">
    <citation type="submission" date="2024-09" db="EMBL/GenBank/DDBJ databases">
        <title>The Natural Products Discovery Center: Release of the First 8490 Sequenced Strains for Exploring Actinobacteria Biosynthetic Diversity.</title>
        <authorList>
            <person name="Kalkreuter E."/>
            <person name="Kautsar S.A."/>
            <person name="Yang D."/>
            <person name="Bader C.D."/>
            <person name="Teijaro C.N."/>
            <person name="Fluegel L."/>
            <person name="Davis C.M."/>
            <person name="Simpson J.R."/>
            <person name="Lauterbach L."/>
            <person name="Steele A.D."/>
            <person name="Gui C."/>
            <person name="Meng S."/>
            <person name="Li G."/>
            <person name="Viehrig K."/>
            <person name="Ye F."/>
            <person name="Su P."/>
            <person name="Kiefer A.F."/>
            <person name="Nichols A."/>
            <person name="Cepeda A.J."/>
            <person name="Yan W."/>
            <person name="Fan B."/>
            <person name="Jiang Y."/>
            <person name="Adhikari A."/>
            <person name="Zheng C.-J."/>
            <person name="Schuster L."/>
            <person name="Cowan T.M."/>
            <person name="Smanski M.J."/>
            <person name="Chevrette M.G."/>
            <person name="De Carvalho L.P.S."/>
            <person name="Shen B."/>
        </authorList>
    </citation>
    <scope>NUCLEOTIDE SEQUENCE [LARGE SCALE GENOMIC DNA]</scope>
    <source>
        <strain evidence="11 12">NPDC056472</strain>
    </source>
</reference>
<evidence type="ECO:0000256" key="4">
    <source>
        <dbReference type="ARBA" id="ARBA00022989"/>
    </source>
</evidence>
<evidence type="ECO:0000256" key="6">
    <source>
        <dbReference type="ARBA" id="ARBA00038076"/>
    </source>
</evidence>
<comment type="subcellular location">
    <subcellularLocation>
        <location evidence="1">Cell membrane</location>
        <topology evidence="1">Multi-pass membrane protein</topology>
    </subcellularLocation>
</comment>
<protein>
    <submittedName>
        <fullName evidence="11">ABC transporter permease</fullName>
    </submittedName>
</protein>
<evidence type="ECO:0000256" key="7">
    <source>
        <dbReference type="SAM" id="MobiDB-lite"/>
    </source>
</evidence>
<evidence type="ECO:0000313" key="11">
    <source>
        <dbReference type="EMBL" id="MFE5979592.1"/>
    </source>
</evidence>
<keyword evidence="3 8" id="KW-0812">Transmembrane</keyword>
<dbReference type="InterPro" id="IPR025857">
    <property type="entry name" value="MacB_PCD"/>
</dbReference>
<name>A0ABW6IPQ3_STRWE</name>
<comment type="similarity">
    <text evidence="6">Belongs to the ABC-4 integral membrane protein family.</text>
</comment>
<feature type="transmembrane region" description="Helical" evidence="8">
    <location>
        <begin position="380"/>
        <end position="403"/>
    </location>
</feature>
<evidence type="ECO:0000256" key="5">
    <source>
        <dbReference type="ARBA" id="ARBA00023136"/>
    </source>
</evidence>
<keyword evidence="12" id="KW-1185">Reference proteome</keyword>
<keyword evidence="5 8" id="KW-0472">Membrane</keyword>
<dbReference type="RefSeq" id="WP_386251873.1">
    <property type="nucleotide sequence ID" value="NZ_JBHTRV010000004.1"/>
</dbReference>
<feature type="transmembrane region" description="Helical" evidence="8">
    <location>
        <begin position="297"/>
        <end position="322"/>
    </location>
</feature>
<organism evidence="11 12">
    <name type="scientific">Streptomyces wedmorensis</name>
    <dbReference type="NCBI Taxonomy" id="43759"/>
    <lineage>
        <taxon>Bacteria</taxon>
        <taxon>Bacillati</taxon>
        <taxon>Actinomycetota</taxon>
        <taxon>Actinomycetes</taxon>
        <taxon>Kitasatosporales</taxon>
        <taxon>Streptomycetaceae</taxon>
        <taxon>Streptomyces</taxon>
    </lineage>
</organism>
<dbReference type="PANTHER" id="PTHR30572:SF4">
    <property type="entry name" value="ABC TRANSPORTER PERMEASE YTRF"/>
    <property type="match status" value="1"/>
</dbReference>
<feature type="domain" description="MacB-like periplasmic core" evidence="10">
    <location>
        <begin position="42"/>
        <end position="262"/>
    </location>
</feature>
<evidence type="ECO:0000256" key="2">
    <source>
        <dbReference type="ARBA" id="ARBA00022475"/>
    </source>
</evidence>
<proteinExistence type="inferred from homology"/>
<sequence length="419" mass="43098">MKPARTRLPRPRTPRPVEPSRFAPGDVLSEAVAGMLRRPGRSALTALGTVLGVGAFVAVLGLTATASSRIDARFDLLTATEVTVEDIARERDEFAGPGFPADADARIGRLGGVTDAGVLWTVRLAPGTTVRAAPVGDGADGEPVDVVAASPGALRAAVPRLAQGRLYDEFASSTAQPVAVLGASVAARLGITTLETRPAVFIGDEPFVVAGIVDDVRRRADVLMSVTVPRTTAERLWGPPESGAATMLVATETGAARQIAAEAPVALRPDHPEYLRAVPPPDPRTLRAGVTGDLDRLFLLLAAVCLVIGAVGIAHTTLVAVLERTGEIGLRRALGARSHHIAVQFLTESGVLGGIGGLVGTATGVCAVVGVALFRHWTPVLHPATVAAAPAIGLATGLLAGLYPAVRAARTPPAEALRH</sequence>
<keyword evidence="4 8" id="KW-1133">Transmembrane helix</keyword>
<feature type="domain" description="ABC3 transporter permease C-terminal" evidence="9">
    <location>
        <begin position="300"/>
        <end position="413"/>
    </location>
</feature>
<comment type="caution">
    <text evidence="11">The sequence shown here is derived from an EMBL/GenBank/DDBJ whole genome shotgun (WGS) entry which is preliminary data.</text>
</comment>
<evidence type="ECO:0000313" key="12">
    <source>
        <dbReference type="Proteomes" id="UP001600424"/>
    </source>
</evidence>
<dbReference type="InterPro" id="IPR003838">
    <property type="entry name" value="ABC3_permease_C"/>
</dbReference>
<dbReference type="Proteomes" id="UP001600424">
    <property type="component" value="Unassembled WGS sequence"/>
</dbReference>
<keyword evidence="2" id="KW-1003">Cell membrane</keyword>
<evidence type="ECO:0000256" key="8">
    <source>
        <dbReference type="SAM" id="Phobius"/>
    </source>
</evidence>
<evidence type="ECO:0000259" key="10">
    <source>
        <dbReference type="Pfam" id="PF12704"/>
    </source>
</evidence>